<dbReference type="AlphaFoldDB" id="C4Z1T9"/>
<keyword evidence="3" id="KW-0378">Hydrolase</keyword>
<dbReference type="GO" id="GO:0006508">
    <property type="term" value="P:proteolysis"/>
    <property type="evidence" value="ECO:0007669"/>
    <property type="project" value="InterPro"/>
</dbReference>
<dbReference type="Pfam" id="PF00768">
    <property type="entry name" value="Peptidase_S11"/>
    <property type="match status" value="1"/>
</dbReference>
<organism evidence="11 12">
    <name type="scientific">Lachnospira eligens (strain ATCC 27750 / DSM 3376 / VPI C15-48 / C15-B4)</name>
    <name type="common">Eubacterium eligens</name>
    <dbReference type="NCBI Taxonomy" id="515620"/>
    <lineage>
        <taxon>Bacteria</taxon>
        <taxon>Bacillati</taxon>
        <taxon>Bacillota</taxon>
        <taxon>Clostridia</taxon>
        <taxon>Lachnospirales</taxon>
        <taxon>Lachnospiraceae</taxon>
        <taxon>Lachnospira</taxon>
    </lineage>
</organism>
<evidence type="ECO:0000256" key="3">
    <source>
        <dbReference type="ARBA" id="ARBA00022801"/>
    </source>
</evidence>
<dbReference type="PANTHER" id="PTHR21581:SF6">
    <property type="entry name" value="TRAFFICKING PROTEIN PARTICLE COMPLEX SUBUNIT 12"/>
    <property type="match status" value="1"/>
</dbReference>
<dbReference type="Gene3D" id="3.40.710.10">
    <property type="entry name" value="DD-peptidase/beta-lactamase superfamily"/>
    <property type="match status" value="1"/>
</dbReference>
<evidence type="ECO:0000256" key="2">
    <source>
        <dbReference type="ARBA" id="ARBA00022729"/>
    </source>
</evidence>
<dbReference type="Proteomes" id="UP000001476">
    <property type="component" value="Chromosome"/>
</dbReference>
<dbReference type="MEROPS" id="S11.004"/>
<dbReference type="EMBL" id="CP001104">
    <property type="protein sequence ID" value="ACR72450.1"/>
    <property type="molecule type" value="Genomic_DNA"/>
</dbReference>
<proteinExistence type="inferred from homology"/>
<dbReference type="STRING" id="515620.EUBELI_01457"/>
<accession>C4Z1T9</accession>
<keyword evidence="11" id="KW-0645">Protease</keyword>
<dbReference type="PRINTS" id="PR00725">
    <property type="entry name" value="DADACBPTASE1"/>
</dbReference>
<keyword evidence="2" id="KW-0732">Signal</keyword>
<dbReference type="GO" id="GO:0071555">
    <property type="term" value="P:cell wall organization"/>
    <property type="evidence" value="ECO:0007669"/>
    <property type="project" value="UniProtKB-KW"/>
</dbReference>
<evidence type="ECO:0000256" key="8">
    <source>
        <dbReference type="PIRSR" id="PIRSR618044-2"/>
    </source>
</evidence>
<evidence type="ECO:0000256" key="6">
    <source>
        <dbReference type="ARBA" id="ARBA00023316"/>
    </source>
</evidence>
<dbReference type="GO" id="GO:0009002">
    <property type="term" value="F:serine-type D-Ala-D-Ala carboxypeptidase activity"/>
    <property type="evidence" value="ECO:0007669"/>
    <property type="project" value="InterPro"/>
</dbReference>
<gene>
    <name evidence="11" type="ordered locus">EUBELI_01457</name>
</gene>
<dbReference type="PANTHER" id="PTHR21581">
    <property type="entry name" value="D-ALANYL-D-ALANINE CARBOXYPEPTIDASE"/>
    <property type="match status" value="1"/>
</dbReference>
<dbReference type="InterPro" id="IPR018044">
    <property type="entry name" value="Peptidase_S11"/>
</dbReference>
<dbReference type="GeneID" id="41357393"/>
<dbReference type="KEGG" id="eel:EUBELI_01457"/>
<reference evidence="11 12" key="1">
    <citation type="journal article" date="2009" name="Proc. Natl. Acad. Sci. U.S.A.">
        <title>Characterizing a model human gut microbiota composed of members of its two dominant bacterial phyla.</title>
        <authorList>
            <person name="Mahowald M.A."/>
            <person name="Rey F.E."/>
            <person name="Seedorf H."/>
            <person name="Turnbaugh P.J."/>
            <person name="Fulton R.S."/>
            <person name="Wollam A."/>
            <person name="Shah N."/>
            <person name="Wang C."/>
            <person name="Magrini V."/>
            <person name="Wilson R.K."/>
            <person name="Cantarel B.L."/>
            <person name="Coutinho P.M."/>
            <person name="Henrissat B."/>
            <person name="Crock L.W."/>
            <person name="Russell A."/>
            <person name="Verberkmoes N.C."/>
            <person name="Hettich R.L."/>
            <person name="Gordon J.I."/>
        </authorList>
    </citation>
    <scope>NUCLEOTIDE SEQUENCE [LARGE SCALE GENOMIC DNA]</scope>
    <source>
        <strain evidence="12">ATCC 27750 / DSM 3376 / VPI C15-48 / C15-B4</strain>
    </source>
</reference>
<keyword evidence="11" id="KW-0121">Carboxypeptidase</keyword>
<feature type="active site" description="Acyl-ester intermediate" evidence="7">
    <location>
        <position position="136"/>
    </location>
</feature>
<dbReference type="eggNOG" id="COG1686">
    <property type="taxonomic scope" value="Bacteria"/>
</dbReference>
<evidence type="ECO:0000256" key="4">
    <source>
        <dbReference type="ARBA" id="ARBA00022960"/>
    </source>
</evidence>
<evidence type="ECO:0000313" key="11">
    <source>
        <dbReference type="EMBL" id="ACR72450.1"/>
    </source>
</evidence>
<dbReference type="GO" id="GO:0008360">
    <property type="term" value="P:regulation of cell shape"/>
    <property type="evidence" value="ECO:0007669"/>
    <property type="project" value="UniProtKB-KW"/>
</dbReference>
<feature type="active site" description="Proton acceptor" evidence="7">
    <location>
        <position position="139"/>
    </location>
</feature>
<sequence>MGFDNYDEEKIRRNRKRKMLLMKKKRQQILRRRIMITALMVIAIILAVIIINSVSGIKKTFKQKEAFASDVISETQPEEETEKPTEPPLIYAQMASDYFDLTSESKVSSPYAALLDVDNHKIIAGKQADTRMYPASMTKVMTLIVVTDNIDKIPQTYTFGFEMLNRLFREEASVAGFLDGETVDVEDLLYGLILPSGADAAEALAIMVAGSNEEFAKLMNAKCNELGLKHTRFANPTGLYDEEQYTTPAEMAMIMEYAMRDELRAKVLGTYQYKTKATAQHPDGIQLTSTMYSRIYGNEAPGVIVKGGKTGFISQAGSCLVSYAVTNKGHAYVFCTGGATYKWAPVYDEIYVYKNIIPESEKNLEAETKK</sequence>
<evidence type="ECO:0000256" key="7">
    <source>
        <dbReference type="PIRSR" id="PIRSR618044-1"/>
    </source>
</evidence>
<dbReference type="RefSeq" id="WP_012739685.1">
    <property type="nucleotide sequence ID" value="NC_012778.1"/>
</dbReference>
<evidence type="ECO:0000256" key="1">
    <source>
        <dbReference type="ARBA" id="ARBA00007164"/>
    </source>
</evidence>
<dbReference type="InterPro" id="IPR012338">
    <property type="entry name" value="Beta-lactam/transpept-like"/>
</dbReference>
<feature type="binding site" evidence="8">
    <location>
        <position position="309"/>
    </location>
    <ligand>
        <name>substrate</name>
    </ligand>
</feature>
<evidence type="ECO:0000259" key="10">
    <source>
        <dbReference type="Pfam" id="PF00768"/>
    </source>
</evidence>
<protein>
    <submittedName>
        <fullName evidence="11">D-alanyl-D-alanine carboxypeptidase (Penicillin binding protein 5/6)</fullName>
    </submittedName>
</protein>
<keyword evidence="4" id="KW-0133">Cell shape</keyword>
<evidence type="ECO:0000256" key="9">
    <source>
        <dbReference type="RuleBase" id="RU004016"/>
    </source>
</evidence>
<dbReference type="GO" id="GO:0009252">
    <property type="term" value="P:peptidoglycan biosynthetic process"/>
    <property type="evidence" value="ECO:0007669"/>
    <property type="project" value="UniProtKB-KW"/>
</dbReference>
<keyword evidence="6" id="KW-0961">Cell wall biogenesis/degradation</keyword>
<dbReference type="InterPro" id="IPR001967">
    <property type="entry name" value="Peptidase_S11_N"/>
</dbReference>
<dbReference type="HOGENOM" id="CLU_027070_2_1_9"/>
<feature type="active site" evidence="7">
    <location>
        <position position="196"/>
    </location>
</feature>
<name>C4Z1T9_LACE2</name>
<keyword evidence="12" id="KW-1185">Reference proteome</keyword>
<evidence type="ECO:0000313" key="12">
    <source>
        <dbReference type="Proteomes" id="UP000001476"/>
    </source>
</evidence>
<comment type="similarity">
    <text evidence="1 9">Belongs to the peptidase S11 family.</text>
</comment>
<dbReference type="SUPFAM" id="SSF56601">
    <property type="entry name" value="beta-lactamase/transpeptidase-like"/>
    <property type="match status" value="1"/>
</dbReference>
<evidence type="ECO:0000256" key="5">
    <source>
        <dbReference type="ARBA" id="ARBA00022984"/>
    </source>
</evidence>
<feature type="domain" description="Peptidase S11 D-alanyl-D-alanine carboxypeptidase A N-terminal" evidence="10">
    <location>
        <begin position="103"/>
        <end position="328"/>
    </location>
</feature>
<keyword evidence="5" id="KW-0573">Peptidoglycan synthesis</keyword>